<dbReference type="InterPro" id="IPR011989">
    <property type="entry name" value="ARM-like"/>
</dbReference>
<evidence type="ECO:0000313" key="2">
    <source>
        <dbReference type="EMBL" id="KAF6000987.1"/>
    </source>
</evidence>
<accession>A0A7J7IEK3</accession>
<comment type="caution">
    <text evidence="2">The sequence shown here is derived from an EMBL/GenBank/DDBJ whole genome shotgun (WGS) entry which is preliminary data.</text>
</comment>
<evidence type="ECO:0000256" key="1">
    <source>
        <dbReference type="SAM" id="MobiDB-lite"/>
    </source>
</evidence>
<feature type="compositionally biased region" description="Polar residues" evidence="1">
    <location>
        <begin position="361"/>
        <end position="370"/>
    </location>
</feature>
<name>A0A7J7IEK3_9RHOD</name>
<feature type="region of interest" description="Disordered" evidence="1">
    <location>
        <begin position="1"/>
        <end position="31"/>
    </location>
</feature>
<dbReference type="Proteomes" id="UP000530660">
    <property type="component" value="Unassembled WGS sequence"/>
</dbReference>
<organism evidence="2 3">
    <name type="scientific">Cyanidiococcus yangmingshanensis</name>
    <dbReference type="NCBI Taxonomy" id="2690220"/>
    <lineage>
        <taxon>Eukaryota</taxon>
        <taxon>Rhodophyta</taxon>
        <taxon>Bangiophyceae</taxon>
        <taxon>Cyanidiales</taxon>
        <taxon>Cyanidiaceae</taxon>
        <taxon>Cyanidiococcus</taxon>
    </lineage>
</organism>
<dbReference type="EMBL" id="VWRR01000016">
    <property type="protein sequence ID" value="KAF6000987.1"/>
    <property type="molecule type" value="Genomic_DNA"/>
</dbReference>
<sequence>MGPRSRGMSRTRVVTEGAVTPERRSAAKKRPIQGVRACDQERSSKAAVSLGTPATMTSQCSTLMAFCQCLYELENHSSAFTALGGWSGFRAYICGQLDLLYIAVDETEDQEKEAPVFLLEYVFDATLAYWRQCEAWLEHATGTVETSPLSLVSVRAFWVFLRDILEMLAQQVEQIMPTGVVTSILRWAPALVRALGQSKEPSDARSGFALRGALQALGLTLVRAIQRAPDAVARQACTATAKVIVRMLWPSEEAAVWVSVEWGLDRLQAVLDGMAAGSSSITGTRTGLLVLMREIERGLGTALELVRARAFVGTNTVSLEAIQGTMQRAHCLVHDLQQRIVADESEPDELVESTPRKKETVSATCLGSSGTREEVSAPGFAQVGEQVAASSMGSCQNTTNAMDSTATVEVVTWSYLENAVQILRTKPAADWEKRVEALVFIEEQARRLSRTDLVEFLRQSSLRYALADQIHDLRSQVVRQACATSATLARALGDAVRGDPESGARASAITHRDRHHCRHCRERPRCPPLCREACSTGTIRDFLVSKSGGS</sequence>
<feature type="region of interest" description="Disordered" evidence="1">
    <location>
        <begin position="345"/>
        <end position="373"/>
    </location>
</feature>
<keyword evidence="3" id="KW-1185">Reference proteome</keyword>
<protein>
    <submittedName>
        <fullName evidence="2">Uncharacterized protein</fullName>
    </submittedName>
</protein>
<dbReference type="OrthoDB" id="46159at2759"/>
<gene>
    <name evidence="2" type="ORF">F1559_000656</name>
</gene>
<dbReference type="Gene3D" id="1.25.10.10">
    <property type="entry name" value="Leucine-rich Repeat Variant"/>
    <property type="match status" value="1"/>
</dbReference>
<dbReference type="AlphaFoldDB" id="A0A7J7IEK3"/>
<reference evidence="2 3" key="1">
    <citation type="journal article" date="2020" name="J. Phycol.">
        <title>Comparative genome analysis reveals Cyanidiococcus gen. nov., a new extremophilic red algal genus sister to Cyanidioschyzon (Cyanidioschyzonaceae, Rhodophyta).</title>
        <authorList>
            <person name="Liu S.-L."/>
            <person name="Chiang Y.-R."/>
            <person name="Yoon H.S."/>
            <person name="Fu H.-Y."/>
        </authorList>
    </citation>
    <scope>NUCLEOTIDE SEQUENCE [LARGE SCALE GENOMIC DNA]</scope>
    <source>
        <strain evidence="2 3">THAL066</strain>
    </source>
</reference>
<proteinExistence type="predicted"/>
<evidence type="ECO:0000313" key="3">
    <source>
        <dbReference type="Proteomes" id="UP000530660"/>
    </source>
</evidence>